<gene>
    <name evidence="2" type="ORF">BELL_1156g00020</name>
</gene>
<dbReference type="Proteomes" id="UP000297229">
    <property type="component" value="Unassembled WGS sequence"/>
</dbReference>
<dbReference type="AlphaFoldDB" id="A0A4Z1IIX2"/>
<feature type="compositionally biased region" description="Polar residues" evidence="1">
    <location>
        <begin position="1"/>
        <end position="10"/>
    </location>
</feature>
<dbReference type="EMBL" id="PQXM01001154">
    <property type="protein sequence ID" value="TGO61521.1"/>
    <property type="molecule type" value="Genomic_DNA"/>
</dbReference>
<evidence type="ECO:0000313" key="2">
    <source>
        <dbReference type="EMBL" id="TGO61521.1"/>
    </source>
</evidence>
<reference evidence="2 3" key="1">
    <citation type="submission" date="2017-12" db="EMBL/GenBank/DDBJ databases">
        <title>Comparative genomics of Botrytis spp.</title>
        <authorList>
            <person name="Valero-Jimenez C.A."/>
            <person name="Tapia P."/>
            <person name="Veloso J."/>
            <person name="Silva-Moreno E."/>
            <person name="Staats M."/>
            <person name="Valdes J.H."/>
            <person name="Van Kan J.A.L."/>
        </authorList>
    </citation>
    <scope>NUCLEOTIDE SEQUENCE [LARGE SCALE GENOMIC DNA]</scope>
    <source>
        <strain evidence="2 3">Be9601</strain>
    </source>
</reference>
<feature type="region of interest" description="Disordered" evidence="1">
    <location>
        <begin position="1"/>
        <end position="106"/>
    </location>
</feature>
<evidence type="ECO:0000256" key="1">
    <source>
        <dbReference type="SAM" id="MobiDB-lite"/>
    </source>
</evidence>
<sequence>MTGTQDGSTISEDETEYEYGDNNTETGTEEEEREEEEKRKKAQITWESGERDRVKQKERKMNRVALEKAEKVAREMKKSGKKSKGKEKEIERERRDIQSEPASPRPQAYTKAFLVVLFLPVLPDLDHHSSISLQTNPITIVKPNRNASQSPHFKYA</sequence>
<accession>A0A4Z1IIX2</accession>
<keyword evidence="3" id="KW-1185">Reference proteome</keyword>
<organism evidence="2 3">
    <name type="scientific">Botrytis elliptica</name>
    <dbReference type="NCBI Taxonomy" id="278938"/>
    <lineage>
        <taxon>Eukaryota</taxon>
        <taxon>Fungi</taxon>
        <taxon>Dikarya</taxon>
        <taxon>Ascomycota</taxon>
        <taxon>Pezizomycotina</taxon>
        <taxon>Leotiomycetes</taxon>
        <taxon>Helotiales</taxon>
        <taxon>Sclerotiniaceae</taxon>
        <taxon>Botrytis</taxon>
    </lineage>
</organism>
<evidence type="ECO:0000313" key="3">
    <source>
        <dbReference type="Proteomes" id="UP000297229"/>
    </source>
</evidence>
<feature type="compositionally biased region" description="Basic and acidic residues" evidence="1">
    <location>
        <begin position="86"/>
        <end position="98"/>
    </location>
</feature>
<feature type="compositionally biased region" description="Basic and acidic residues" evidence="1">
    <location>
        <begin position="48"/>
        <end position="78"/>
    </location>
</feature>
<comment type="caution">
    <text evidence="2">The sequence shown here is derived from an EMBL/GenBank/DDBJ whole genome shotgun (WGS) entry which is preliminary data.</text>
</comment>
<name>A0A4Z1IIX2_9HELO</name>
<protein>
    <submittedName>
        <fullName evidence="2">Uncharacterized protein</fullName>
    </submittedName>
</protein>
<proteinExistence type="predicted"/>